<name>E8LMN4_SUCHY</name>
<dbReference type="AlphaFoldDB" id="E8LMN4"/>
<accession>E8LMN4</accession>
<comment type="caution">
    <text evidence="2">The sequence shown here is derived from an EMBL/GenBank/DDBJ whole genome shotgun (WGS) entry which is preliminary data.</text>
</comment>
<proteinExistence type="predicted"/>
<feature type="transmembrane region" description="Helical" evidence="1">
    <location>
        <begin position="12"/>
        <end position="32"/>
    </location>
</feature>
<keyword evidence="1" id="KW-0812">Transmembrane</keyword>
<sequence length="57" mass="6886">MSLDKDFRYFSNYILLILAKLHKSLNFLSVFINKSFDLYNKKLNLINYVKTHPLINY</sequence>
<dbReference type="HOGENOM" id="CLU_2994949_0_0_6"/>
<protein>
    <submittedName>
        <fullName evidence="2">Uncharacterized protein</fullName>
    </submittedName>
</protein>
<gene>
    <name evidence="2" type="ORF">HMPREF9444_02028</name>
</gene>
<organism evidence="2 3">
    <name type="scientific">Succinatimonas hippei (strain DSM 22608 / JCM 16073 / KCTC 15190 / YIT 12066)</name>
    <dbReference type="NCBI Taxonomy" id="762983"/>
    <lineage>
        <taxon>Bacteria</taxon>
        <taxon>Pseudomonadati</taxon>
        <taxon>Pseudomonadota</taxon>
        <taxon>Gammaproteobacteria</taxon>
        <taxon>Aeromonadales</taxon>
        <taxon>Succinivibrionaceae</taxon>
        <taxon>Succinatimonas</taxon>
    </lineage>
</organism>
<keyword evidence="1" id="KW-0472">Membrane</keyword>
<keyword evidence="3" id="KW-1185">Reference proteome</keyword>
<dbReference type="EMBL" id="AEVO01000143">
    <property type="protein sequence ID" value="EFY06218.1"/>
    <property type="molecule type" value="Genomic_DNA"/>
</dbReference>
<evidence type="ECO:0000313" key="3">
    <source>
        <dbReference type="Proteomes" id="UP000018458"/>
    </source>
</evidence>
<evidence type="ECO:0000313" key="2">
    <source>
        <dbReference type="EMBL" id="EFY06218.1"/>
    </source>
</evidence>
<dbReference type="Proteomes" id="UP000018458">
    <property type="component" value="Unassembled WGS sequence"/>
</dbReference>
<reference evidence="2 3" key="1">
    <citation type="submission" date="2011-01" db="EMBL/GenBank/DDBJ databases">
        <authorList>
            <person name="Weinstock G."/>
            <person name="Sodergren E."/>
            <person name="Clifton S."/>
            <person name="Fulton L."/>
            <person name="Fulton B."/>
            <person name="Courtney L."/>
            <person name="Fronick C."/>
            <person name="Harrison M."/>
            <person name="Strong C."/>
            <person name="Farmer C."/>
            <person name="Delahaunty K."/>
            <person name="Markovic C."/>
            <person name="Hall O."/>
            <person name="Minx P."/>
            <person name="Tomlinson C."/>
            <person name="Mitreva M."/>
            <person name="Hou S."/>
            <person name="Chen J."/>
            <person name="Wollam A."/>
            <person name="Pepin K.H."/>
            <person name="Johnson M."/>
            <person name="Bhonagiri V."/>
            <person name="Zhang X."/>
            <person name="Suruliraj S."/>
            <person name="Warren W."/>
            <person name="Chinwalla A."/>
            <person name="Mardis E.R."/>
            <person name="Wilson R.K."/>
        </authorList>
    </citation>
    <scope>NUCLEOTIDE SEQUENCE [LARGE SCALE GENOMIC DNA]</scope>
    <source>
        <strain evidence="3">DSM 22608 / JCM 16073 / KCTC 15190 / YIT 12066</strain>
    </source>
</reference>
<evidence type="ECO:0000256" key="1">
    <source>
        <dbReference type="SAM" id="Phobius"/>
    </source>
</evidence>
<keyword evidence="1" id="KW-1133">Transmembrane helix</keyword>
<dbReference type="STRING" id="762983.HMPREF9444_02028"/>